<feature type="region of interest" description="Disordered" evidence="1">
    <location>
        <begin position="127"/>
        <end position="260"/>
    </location>
</feature>
<sequence>MKGRPPQPSSTTSREMDNYAKLKVPELKAKCRELGLLVGGTKQVLITRLQDHHAKNNQQGSDSASATSNASGPPLSQASVPNVQQTVVGLVQALASAASESSISGNIDPEAGTSVVSLSQITSIQPKVSNLSNEPTDPRVSGIDATANIAPNPRKKKAGKSTDNMTAKTSKRSKKEQSTPISTATNQDTSTALARAETTNSLSTTLVSASPRQMSAISNTADPKPRKRKAKDADGESKIVKKKEAKRNSEESTPCPSVDPSMVASVYEVKGGGVHDLYVAKDTAVPAGFQVSETISKSKATKAKTAAPPTPKKRKPRDPKAKEIGSEKRRKVAPLVVGAGSVAGVGVLAAHNQTLVARTIGTSATTPATTKRGKINLAIRPVTGGPLGPISAGTPSFATPSHTKDNVSEWFATVAPKSQVQRVPQMASTSRERGLKVKLAIRPPPGSGTIVGSGLLTPTAHDSVTPGLGLTPKKGHVPRMSAQPQKRAFAPLSPVTSLTTMVVDSVAKSPLPASQLERDLVSKSDRILVPLTRPKLGLHIVKCPPYIPVSIATSASVPDLPILSPPLTTTTLLHSHFIGRLYTSLHVHHPHASPPPVDDRHGTVCGIHVRAFDDRESAAVAVRFWAARFYDVVCGGCWEIEVEGGMGRRADVLAGLEDVIEVGKVGGGVWMVGVKGRDGVQNVKEGGTRNVFVVGCTGEVIGWDDDTSGAADQHEQRKPDLPTKESPKPPRTWRSLRPDWRDYIVHHLSITVTSTNEDDDTLPLLAHIHPTSYISFMTTHPHLIHTSIHASPPRLALAARFVLRNLVPLECFSGPGQVAKGLRFDVPAAQCLYVESVVVPGEAVRGGRGRLALEIGYVQTTERGFYVLVETGQIVGEEEEGVREILSAGIKFH</sequence>
<dbReference type="AlphaFoldDB" id="A0A433D9W3"/>
<comment type="caution">
    <text evidence="3">The sequence shown here is derived from an EMBL/GenBank/DDBJ whole genome shotgun (WGS) entry which is preliminary data.</text>
</comment>
<organism evidence="3 4">
    <name type="scientific">Jimgerdemannia flammicorona</name>
    <dbReference type="NCBI Taxonomy" id="994334"/>
    <lineage>
        <taxon>Eukaryota</taxon>
        <taxon>Fungi</taxon>
        <taxon>Fungi incertae sedis</taxon>
        <taxon>Mucoromycota</taxon>
        <taxon>Mucoromycotina</taxon>
        <taxon>Endogonomycetes</taxon>
        <taxon>Endogonales</taxon>
        <taxon>Endogonaceae</taxon>
        <taxon>Jimgerdemannia</taxon>
    </lineage>
</organism>
<feature type="compositionally biased region" description="Basic and acidic residues" evidence="1">
    <location>
        <begin position="318"/>
        <end position="327"/>
    </location>
</feature>
<feature type="compositionally biased region" description="Basic and acidic residues" evidence="1">
    <location>
        <begin position="712"/>
        <end position="728"/>
    </location>
</feature>
<keyword evidence="4" id="KW-1185">Reference proteome</keyword>
<reference evidence="3 4" key="1">
    <citation type="journal article" date="2018" name="New Phytol.">
        <title>Phylogenomics of Endogonaceae and evolution of mycorrhizas within Mucoromycota.</title>
        <authorList>
            <person name="Chang Y."/>
            <person name="Desiro A."/>
            <person name="Na H."/>
            <person name="Sandor L."/>
            <person name="Lipzen A."/>
            <person name="Clum A."/>
            <person name="Barry K."/>
            <person name="Grigoriev I.V."/>
            <person name="Martin F.M."/>
            <person name="Stajich J.E."/>
            <person name="Smith M.E."/>
            <person name="Bonito G."/>
            <person name="Spatafora J.W."/>
        </authorList>
    </citation>
    <scope>NUCLEOTIDE SEQUENCE [LARGE SCALE GENOMIC DNA]</scope>
    <source>
        <strain evidence="3 4">GMNB39</strain>
    </source>
</reference>
<feature type="domain" description="SAP" evidence="2">
    <location>
        <begin position="19"/>
        <end position="53"/>
    </location>
</feature>
<feature type="region of interest" description="Disordered" evidence="1">
    <location>
        <begin position="49"/>
        <end position="79"/>
    </location>
</feature>
<dbReference type="PROSITE" id="PS50800">
    <property type="entry name" value="SAP"/>
    <property type="match status" value="1"/>
</dbReference>
<dbReference type="SMART" id="SM00513">
    <property type="entry name" value="SAP"/>
    <property type="match status" value="1"/>
</dbReference>
<dbReference type="OrthoDB" id="2368680at2759"/>
<dbReference type="InterPro" id="IPR036361">
    <property type="entry name" value="SAP_dom_sf"/>
</dbReference>
<dbReference type="InterPro" id="IPR003034">
    <property type="entry name" value="SAP_dom"/>
</dbReference>
<evidence type="ECO:0000313" key="3">
    <source>
        <dbReference type="EMBL" id="RUP47612.1"/>
    </source>
</evidence>
<dbReference type="SUPFAM" id="SSF68906">
    <property type="entry name" value="SAP domain"/>
    <property type="match status" value="1"/>
</dbReference>
<dbReference type="Proteomes" id="UP000268093">
    <property type="component" value="Unassembled WGS sequence"/>
</dbReference>
<evidence type="ECO:0000256" key="1">
    <source>
        <dbReference type="SAM" id="MobiDB-lite"/>
    </source>
</evidence>
<feature type="region of interest" description="Disordered" evidence="1">
    <location>
        <begin position="705"/>
        <end position="733"/>
    </location>
</feature>
<protein>
    <recommendedName>
        <fullName evidence="2">SAP domain-containing protein</fullName>
    </recommendedName>
</protein>
<proteinExistence type="predicted"/>
<dbReference type="Pfam" id="PF02037">
    <property type="entry name" value="SAP"/>
    <property type="match status" value="1"/>
</dbReference>
<feature type="compositionally biased region" description="Polar residues" evidence="1">
    <location>
        <begin position="178"/>
        <end position="221"/>
    </location>
</feature>
<name>A0A433D9W3_9FUNG</name>
<dbReference type="Gene3D" id="1.10.720.30">
    <property type="entry name" value="SAP domain"/>
    <property type="match status" value="1"/>
</dbReference>
<evidence type="ECO:0000313" key="4">
    <source>
        <dbReference type="Proteomes" id="UP000268093"/>
    </source>
</evidence>
<feature type="region of interest" description="Disordered" evidence="1">
    <location>
        <begin position="296"/>
        <end position="328"/>
    </location>
</feature>
<feature type="compositionally biased region" description="Polar residues" evidence="1">
    <location>
        <begin position="56"/>
        <end position="79"/>
    </location>
</feature>
<gene>
    <name evidence="3" type="ORF">BC936DRAFT_145534</name>
</gene>
<accession>A0A433D9W3</accession>
<evidence type="ECO:0000259" key="2">
    <source>
        <dbReference type="PROSITE" id="PS50800"/>
    </source>
</evidence>
<dbReference type="EMBL" id="RBNI01004330">
    <property type="protein sequence ID" value="RUP47612.1"/>
    <property type="molecule type" value="Genomic_DNA"/>
</dbReference>